<organism evidence="1 2">
    <name type="scientific">Plasmodium ovale</name>
    <name type="common">malaria parasite P. ovale</name>
    <dbReference type="NCBI Taxonomy" id="36330"/>
    <lineage>
        <taxon>Eukaryota</taxon>
        <taxon>Sar</taxon>
        <taxon>Alveolata</taxon>
        <taxon>Apicomplexa</taxon>
        <taxon>Aconoidasida</taxon>
        <taxon>Haemosporida</taxon>
        <taxon>Plasmodiidae</taxon>
        <taxon>Plasmodium</taxon>
        <taxon>Plasmodium (Plasmodium)</taxon>
    </lineage>
</organism>
<evidence type="ECO:0000313" key="2">
    <source>
        <dbReference type="Proteomes" id="UP000242942"/>
    </source>
</evidence>
<dbReference type="Proteomes" id="UP000242942">
    <property type="component" value="Chromosome 14"/>
</dbReference>
<accession>A0A1D3UAL3</accession>
<dbReference type="VEuPathDB" id="PlasmoDB:PocGH01_14058400"/>
<sequence length="835" mass="99305">MCHLSRSLSKAINSLVLHFEFVKCKNLSDYKKKGKYYLIVSYDNLLFYEKDFHEVQFRISFCHIRQMFLCDRSNYVHVTLHEEALTNDIGIKGINKNSLIKQLCVGYSTYYMFHLSKNIYVPITCETYEERCARTKRHTQMKKVDLSVQPFIGYKKVILDDYYFFMHKSFQNFTFVSGENAFYADQRGIEIFIKIGDQKSMIELDKAPDSNFYQLARNHLNFLTNGMMLPLIVRKHFYYKKMNLTDDLAKWAGYEIYLKSETHTIVCILFRRTFIPPFLDKRQDIYVTFRISHQNQKEFDVSDKDLYDEVYIVANSITPNDIHNTYYVNLIQVQVDALIYNSEIYEYIETSIKIKPSYFDFIKMFMKSMLVILKEGDVFISSDVTDFLGEDTKVERNLHYLLNLILNQIPGLNLADTHRSETEKMNRVLHRLSEYLLYCLDSGFLSHKYNVTDFINGAIQINRDRKQDIDEILNFLLHLRERDYTQEYRKDCLSLLSIDENSEIGIGKLLEGGNYSVNDFFLFSLHQCGYINKFVHYKDDDNYKKIVAYILKYGINFKVKKTICKNLLIFSNDYKNRYEPLINSIVSFLYDHFYYKNFCLFILSTLINITNNNSKLKYELIRLNISQLANFLILTKDYDIINKIILLYINLSKELYMCDDIINNGLITHFLDILFNIYFINIKLKKEICINILCIIGQIINFKKYYLFILNYYNGLIEVAIYIYQTANIIEFNKIKLIFFFKQIAQYSYLIKDKICKHIFPLIIKEIYIFVDKNFIFSSLNLLNVICDYKINCLYLSQMKIFSLFDFIKSLNIIDLHKKVSLIENKVRKSLRVVS</sequence>
<proteinExistence type="predicted"/>
<name>A0A1D3UAL3_PLAOA</name>
<dbReference type="VEuPathDB" id="PlasmoDB:POWCR01_140052800"/>
<gene>
    <name evidence="1" type="primary">PocGH01_14058400</name>
    <name evidence="1" type="ORF">POCGH01_14058400</name>
</gene>
<reference evidence="1 2" key="1">
    <citation type="submission" date="2016-06" db="EMBL/GenBank/DDBJ databases">
        <authorList>
            <consortium name="Pathogen Informatics"/>
        </authorList>
    </citation>
    <scope>NUCLEOTIDE SEQUENCE [LARGE SCALE GENOMIC DNA]</scope>
    <source>
        <strain evidence="1">PocGH01</strain>
    </source>
</reference>
<evidence type="ECO:0000313" key="1">
    <source>
        <dbReference type="EMBL" id="SCQ17139.1"/>
    </source>
</evidence>
<dbReference type="OrthoDB" id="364513at2759"/>
<dbReference type="EMBL" id="LT594595">
    <property type="protein sequence ID" value="SCQ17139.1"/>
    <property type="molecule type" value="Genomic_DNA"/>
</dbReference>
<keyword evidence="2" id="KW-1185">Reference proteome</keyword>
<dbReference type="AlphaFoldDB" id="A0A1D3UAL3"/>
<protein>
    <submittedName>
        <fullName evidence="1">Uncharacterized protein</fullName>
    </submittedName>
</protein>